<reference evidence="2" key="1">
    <citation type="submission" date="2015-02" db="EMBL/GenBank/DDBJ databases">
        <title>Genome sequencing for Strongylocentrotus purpuratus.</title>
        <authorList>
            <person name="Murali S."/>
            <person name="Liu Y."/>
            <person name="Vee V."/>
            <person name="English A."/>
            <person name="Wang M."/>
            <person name="Skinner E."/>
            <person name="Han Y."/>
            <person name="Muzny D.M."/>
            <person name="Worley K.C."/>
            <person name="Gibbs R.A."/>
        </authorList>
    </citation>
    <scope>NUCLEOTIDE SEQUENCE</scope>
</reference>
<dbReference type="Gene3D" id="3.40.50.150">
    <property type="entry name" value="Vaccinia Virus protein VP39"/>
    <property type="match status" value="1"/>
</dbReference>
<dbReference type="RefSeq" id="XP_030848553.1">
    <property type="nucleotide sequence ID" value="XM_030992693.1"/>
</dbReference>
<keyword evidence="2" id="KW-1185">Reference proteome</keyword>
<proteinExistence type="predicted"/>
<dbReference type="SUPFAM" id="SSF53335">
    <property type="entry name" value="S-adenosyl-L-methionine-dependent methyltransferases"/>
    <property type="match status" value="1"/>
</dbReference>
<dbReference type="AlphaFoldDB" id="A0A7M7T2A1"/>
<accession>A0A7M7T2A1</accession>
<name>A0A7M7T2A1_STRPU</name>
<dbReference type="OrthoDB" id="5984880at2759"/>
<evidence type="ECO:0000313" key="1">
    <source>
        <dbReference type="EnsemblMetazoa" id="XP_030848553"/>
    </source>
</evidence>
<reference evidence="1" key="2">
    <citation type="submission" date="2021-01" db="UniProtKB">
        <authorList>
            <consortium name="EnsemblMetazoa"/>
        </authorList>
    </citation>
    <scope>IDENTIFICATION</scope>
</reference>
<dbReference type="EnsemblMetazoa" id="XM_030992693">
    <property type="protein sequence ID" value="XP_030848553"/>
    <property type="gene ID" value="LOC100888125"/>
</dbReference>
<dbReference type="Pfam" id="PF13489">
    <property type="entry name" value="Methyltransf_23"/>
    <property type="match status" value="1"/>
</dbReference>
<sequence length="299" mass="33820">MAGLTYILDDLDYYSVAHQTYLGYATKSGPVGNWSEEAFAEVVVGGLSSRIMTKRPLTVLGIGSGAGDIDRKMMSKLLPLFPEVHNTIVEPSESQLSLFKELVKEDKGDLPNVTFTWREDTVDRYVEELESNLGGSGGICERFHLIHLVHSLYYTDDLTRTLRVLHQALEEGGVLFISILPNDSVFNKLDDIQIKHGASRPRLWTDQDVTASLDSLRLPHRLDRGTWCTPSSLCFQENSQDGQHLLDFWTHTKNFRRTASKDLQEEIFACLRSPASSKTETDGEILFFRDWVHITVVKE</sequence>
<dbReference type="Proteomes" id="UP000007110">
    <property type="component" value="Unassembled WGS sequence"/>
</dbReference>
<dbReference type="OMA" id="AARVEIC"/>
<protein>
    <recommendedName>
        <fullName evidence="3">Histamine N-methyltransferase</fullName>
    </recommendedName>
</protein>
<dbReference type="InParanoid" id="A0A7M7T2A1"/>
<dbReference type="KEGG" id="spu:100888125"/>
<dbReference type="InterPro" id="IPR029063">
    <property type="entry name" value="SAM-dependent_MTases_sf"/>
</dbReference>
<dbReference type="CDD" id="cd02440">
    <property type="entry name" value="AdoMet_MTases"/>
    <property type="match status" value="1"/>
</dbReference>
<dbReference type="GeneID" id="100888125"/>
<evidence type="ECO:0008006" key="3">
    <source>
        <dbReference type="Google" id="ProtNLM"/>
    </source>
</evidence>
<evidence type="ECO:0000313" key="2">
    <source>
        <dbReference type="Proteomes" id="UP000007110"/>
    </source>
</evidence>
<organism evidence="1 2">
    <name type="scientific">Strongylocentrotus purpuratus</name>
    <name type="common">Purple sea urchin</name>
    <dbReference type="NCBI Taxonomy" id="7668"/>
    <lineage>
        <taxon>Eukaryota</taxon>
        <taxon>Metazoa</taxon>
        <taxon>Echinodermata</taxon>
        <taxon>Eleutherozoa</taxon>
        <taxon>Echinozoa</taxon>
        <taxon>Echinoidea</taxon>
        <taxon>Euechinoidea</taxon>
        <taxon>Echinacea</taxon>
        <taxon>Camarodonta</taxon>
        <taxon>Echinidea</taxon>
        <taxon>Strongylocentrotidae</taxon>
        <taxon>Strongylocentrotus</taxon>
    </lineage>
</organism>